<sequence>MTQRYVSFESGSAEELLVCTFNSKTKAFNVLCGKAHSFELRKASWFPVGSLDFNKEIFVDSFDLSSPIKNRLIQFRLTEAINEASCTLSNTIGDGVISSLVTGLIEDACFCKNGNTFKHGDGRTEAISESRY</sequence>
<protein>
    <submittedName>
        <fullName evidence="1">Uncharacterized protein</fullName>
    </submittedName>
</protein>
<evidence type="ECO:0000313" key="2">
    <source>
        <dbReference type="Proteomes" id="UP000726777"/>
    </source>
</evidence>
<accession>A0A9Q3UBX7</accession>
<reference evidence="1" key="1">
    <citation type="submission" date="2020-09" db="EMBL/GenBank/DDBJ databases">
        <title>Genome sequence of Vibrio parahaemolyticus isolates.</title>
        <authorList>
            <person name="Hammerl J.A."/>
            <person name="Strauch E."/>
        </authorList>
    </citation>
    <scope>NUCLEOTIDE SEQUENCE</scope>
    <source>
        <strain evidence="1">17-VB00146</strain>
    </source>
</reference>
<comment type="caution">
    <text evidence="1">The sequence shown here is derived from an EMBL/GenBank/DDBJ whole genome shotgun (WGS) entry which is preliminary data.</text>
</comment>
<dbReference type="RefSeq" id="WP_228085668.1">
    <property type="nucleotide sequence ID" value="NZ_JACVHL010000002.1"/>
</dbReference>
<name>A0A9Q3UBX7_VIBPH</name>
<evidence type="ECO:0000313" key="1">
    <source>
        <dbReference type="EMBL" id="MCC3803995.1"/>
    </source>
</evidence>
<dbReference type="AlphaFoldDB" id="A0A9Q3UBX7"/>
<dbReference type="EMBL" id="JACVHL010000002">
    <property type="protein sequence ID" value="MCC3803995.1"/>
    <property type="molecule type" value="Genomic_DNA"/>
</dbReference>
<gene>
    <name evidence="1" type="ORF">IB292_02980</name>
</gene>
<proteinExistence type="predicted"/>
<organism evidence="1 2">
    <name type="scientific">Vibrio parahaemolyticus</name>
    <dbReference type="NCBI Taxonomy" id="670"/>
    <lineage>
        <taxon>Bacteria</taxon>
        <taxon>Pseudomonadati</taxon>
        <taxon>Pseudomonadota</taxon>
        <taxon>Gammaproteobacteria</taxon>
        <taxon>Vibrionales</taxon>
        <taxon>Vibrionaceae</taxon>
        <taxon>Vibrio</taxon>
    </lineage>
</organism>
<dbReference type="Proteomes" id="UP000726777">
    <property type="component" value="Unassembled WGS sequence"/>
</dbReference>